<feature type="transmembrane region" description="Helical" evidence="9">
    <location>
        <begin position="385"/>
        <end position="404"/>
    </location>
</feature>
<sequence>MNNINEKLEKIMPIINKISNNKYLQSISEAMVGTLPITIIGSLAVLLMVFPITAIKDILISTGIIDVLNSVNQFTLGSLAIYVSFLTAKNLVSKFNKEDDGVRAGIISLICFFIVTPITVIESTSYLSFEWTGSTGIFTALFIGLIVGRIYIVFATQGLVLKVPESVPPMVRKTFESLLPCIFIAILFIIIEYIFELTPYGNLHQAIYSVIQKPMQGFGGNIWSIIIVATIGQILWFFGLHGTNITMPLVQPIWMAMDVENLSAAAAGLPLPNTVGYAFFVTYTLCATAIGFTVMMLFAKSKQYRLMGKVAAPAAIFGISEPMIFGTPLVLNFNFAIPFIFGNAVALIVAYVLTITKIVPPLMGVTPVFGLPLGFHATVQGDWRIILLQIFTQIIVAVLWYPFFKKADNEAYIKELELEKNQ</sequence>
<dbReference type="NCBIfam" id="TIGR00410">
    <property type="entry name" value="lacE"/>
    <property type="match status" value="1"/>
</dbReference>
<evidence type="ECO:0000313" key="12">
    <source>
        <dbReference type="Proteomes" id="UP001189143"/>
    </source>
</evidence>
<gene>
    <name evidence="11" type="ORF">CNEO2_110028</name>
</gene>
<feature type="transmembrane region" description="Helical" evidence="9">
    <location>
        <begin position="30"/>
        <end position="54"/>
    </location>
</feature>
<dbReference type="PROSITE" id="PS51105">
    <property type="entry name" value="PTS_EIIC_TYPE_3"/>
    <property type="match status" value="1"/>
</dbReference>
<feature type="domain" description="PTS EIIC type-3" evidence="10">
    <location>
        <begin position="7"/>
        <end position="403"/>
    </location>
</feature>
<accession>A0AAD2DD16</accession>
<dbReference type="AlphaFoldDB" id="A0AAD2DD16"/>
<feature type="transmembrane region" description="Helical" evidence="9">
    <location>
        <begin position="277"/>
        <end position="298"/>
    </location>
</feature>
<keyword evidence="5 9" id="KW-0812">Transmembrane</keyword>
<dbReference type="GO" id="GO:0009401">
    <property type="term" value="P:phosphoenolpyruvate-dependent sugar phosphotransferase system"/>
    <property type="evidence" value="ECO:0007669"/>
    <property type="project" value="InterPro"/>
</dbReference>
<evidence type="ECO:0000256" key="1">
    <source>
        <dbReference type="ARBA" id="ARBA00004651"/>
    </source>
</evidence>
<feature type="transmembrane region" description="Helical" evidence="9">
    <location>
        <begin position="175"/>
        <end position="195"/>
    </location>
</feature>
<comment type="subcellular location">
    <subcellularLocation>
        <location evidence="1">Cell membrane</location>
        <topology evidence="1">Multi-pass membrane protein</topology>
    </subcellularLocation>
</comment>
<keyword evidence="7 8" id="KW-0472">Membrane</keyword>
<dbReference type="GO" id="GO:1902815">
    <property type="term" value="P:N,N'-diacetylchitobiose import"/>
    <property type="evidence" value="ECO:0007669"/>
    <property type="project" value="TreeGrafter"/>
</dbReference>
<dbReference type="Pfam" id="PF02378">
    <property type="entry name" value="PTS_EIIC"/>
    <property type="match status" value="1"/>
</dbReference>
<evidence type="ECO:0000256" key="9">
    <source>
        <dbReference type="SAM" id="Phobius"/>
    </source>
</evidence>
<feature type="transmembrane region" description="Helical" evidence="9">
    <location>
        <begin position="74"/>
        <end position="92"/>
    </location>
</feature>
<name>A0AAD2DD16_9CLOT</name>
<reference evidence="11" key="1">
    <citation type="submission" date="2022-10" db="EMBL/GenBank/DDBJ databases">
        <authorList>
            <person name="Aires J."/>
            <person name="Mesa V."/>
        </authorList>
    </citation>
    <scope>NUCLEOTIDE SEQUENCE</scope>
    <source>
        <strain evidence="11">Clostridium neonatale JD116</strain>
    </source>
</reference>
<dbReference type="PANTHER" id="PTHR33989">
    <property type="match status" value="1"/>
</dbReference>
<evidence type="ECO:0000256" key="6">
    <source>
        <dbReference type="ARBA" id="ARBA00022989"/>
    </source>
</evidence>
<feature type="transmembrane region" description="Helical" evidence="9">
    <location>
        <begin position="222"/>
        <end position="240"/>
    </location>
</feature>
<evidence type="ECO:0000256" key="2">
    <source>
        <dbReference type="ARBA" id="ARBA00022448"/>
    </source>
</evidence>
<keyword evidence="4 8" id="KW-0762">Sugar transport</keyword>
<dbReference type="PIRSF" id="PIRSF006351">
    <property type="entry name" value="PTS_EIIC-Cellobiose"/>
    <property type="match status" value="1"/>
</dbReference>
<evidence type="ECO:0000256" key="3">
    <source>
        <dbReference type="ARBA" id="ARBA00022475"/>
    </source>
</evidence>
<keyword evidence="2 8" id="KW-0813">Transport</keyword>
<comment type="function">
    <text evidence="8">The phosphoenolpyruvate-dependent sugar phosphotransferase system (PTS), a major carbohydrate active -transport system, catalyzes the phosphorylation of incoming sugar substrates concomitant with their translocation across the cell membrane.</text>
</comment>
<evidence type="ECO:0000256" key="7">
    <source>
        <dbReference type="ARBA" id="ARBA00023136"/>
    </source>
</evidence>
<feature type="transmembrane region" description="Helical" evidence="9">
    <location>
        <begin position="335"/>
        <end position="355"/>
    </location>
</feature>
<proteinExistence type="predicted"/>
<feature type="transmembrane region" description="Helical" evidence="9">
    <location>
        <begin position="133"/>
        <end position="154"/>
    </location>
</feature>
<evidence type="ECO:0000256" key="5">
    <source>
        <dbReference type="ARBA" id="ARBA00022692"/>
    </source>
</evidence>
<dbReference type="EMBL" id="CAMTCP010000022">
    <property type="protein sequence ID" value="CAI3540509.1"/>
    <property type="molecule type" value="Genomic_DNA"/>
</dbReference>
<dbReference type="RefSeq" id="WP_288328373.1">
    <property type="nucleotide sequence ID" value="NZ_CAMRXB010000074.1"/>
</dbReference>
<comment type="caution">
    <text evidence="11">The sequence shown here is derived from an EMBL/GenBank/DDBJ whole genome shotgun (WGS) entry which is preliminary data.</text>
</comment>
<dbReference type="InterPro" id="IPR051088">
    <property type="entry name" value="PTS_Sugar-EIIC/EIIB"/>
</dbReference>
<organism evidence="11 12">
    <name type="scientific">Clostridium neonatale</name>
    <dbReference type="NCBI Taxonomy" id="137838"/>
    <lineage>
        <taxon>Bacteria</taxon>
        <taxon>Bacillati</taxon>
        <taxon>Bacillota</taxon>
        <taxon>Clostridia</taxon>
        <taxon>Eubacteriales</taxon>
        <taxon>Clostridiaceae</taxon>
        <taxon>Clostridium</taxon>
    </lineage>
</organism>
<dbReference type="Proteomes" id="UP001189143">
    <property type="component" value="Unassembled WGS sequence"/>
</dbReference>
<dbReference type="InterPro" id="IPR004796">
    <property type="entry name" value="PTS_IIC_cello"/>
</dbReference>
<keyword evidence="6 9" id="KW-1133">Transmembrane helix</keyword>
<feature type="transmembrane region" description="Helical" evidence="9">
    <location>
        <begin position="104"/>
        <end position="121"/>
    </location>
</feature>
<dbReference type="GO" id="GO:0005886">
    <property type="term" value="C:plasma membrane"/>
    <property type="evidence" value="ECO:0007669"/>
    <property type="project" value="UniProtKB-SubCell"/>
</dbReference>
<evidence type="ECO:0000259" key="10">
    <source>
        <dbReference type="PROSITE" id="PS51105"/>
    </source>
</evidence>
<feature type="transmembrane region" description="Helical" evidence="9">
    <location>
        <begin position="310"/>
        <end position="329"/>
    </location>
</feature>
<dbReference type="InterPro" id="IPR004501">
    <property type="entry name" value="PTS_EIIC_3"/>
</dbReference>
<dbReference type="PANTHER" id="PTHR33989:SF4">
    <property type="entry name" value="PTS SYSTEM N,N'-DIACETYLCHITOBIOSE-SPECIFIC EIIC COMPONENT"/>
    <property type="match status" value="1"/>
</dbReference>
<keyword evidence="3 8" id="KW-1003">Cell membrane</keyword>
<dbReference type="InterPro" id="IPR003352">
    <property type="entry name" value="PTS_EIIC"/>
</dbReference>
<evidence type="ECO:0000256" key="8">
    <source>
        <dbReference type="PIRNR" id="PIRNR006351"/>
    </source>
</evidence>
<evidence type="ECO:0000256" key="4">
    <source>
        <dbReference type="ARBA" id="ARBA00022597"/>
    </source>
</evidence>
<protein>
    <recommendedName>
        <fullName evidence="8">Permease IIC component</fullName>
    </recommendedName>
</protein>
<dbReference type="GO" id="GO:0008982">
    <property type="term" value="F:protein-N(PI)-phosphohistidine-sugar phosphotransferase activity"/>
    <property type="evidence" value="ECO:0007669"/>
    <property type="project" value="UniProtKB-UniRule"/>
</dbReference>
<evidence type="ECO:0000313" key="11">
    <source>
        <dbReference type="EMBL" id="CAI3540509.1"/>
    </source>
</evidence>